<keyword evidence="3" id="KW-1185">Reference proteome</keyword>
<dbReference type="InParanoid" id="A0A409WQI4"/>
<proteinExistence type="predicted"/>
<dbReference type="Proteomes" id="UP000284842">
    <property type="component" value="Unassembled WGS sequence"/>
</dbReference>
<dbReference type="AlphaFoldDB" id="A0A409WQI4"/>
<name>A0A409WQI4_9AGAR</name>
<organism evidence="2 3">
    <name type="scientific">Panaeolus cyanescens</name>
    <dbReference type="NCBI Taxonomy" id="181874"/>
    <lineage>
        <taxon>Eukaryota</taxon>
        <taxon>Fungi</taxon>
        <taxon>Dikarya</taxon>
        <taxon>Basidiomycota</taxon>
        <taxon>Agaricomycotina</taxon>
        <taxon>Agaricomycetes</taxon>
        <taxon>Agaricomycetidae</taxon>
        <taxon>Agaricales</taxon>
        <taxon>Agaricineae</taxon>
        <taxon>Galeropsidaceae</taxon>
        <taxon>Panaeolus</taxon>
    </lineage>
</organism>
<protein>
    <submittedName>
        <fullName evidence="2">Uncharacterized protein</fullName>
    </submittedName>
</protein>
<feature type="region of interest" description="Disordered" evidence="1">
    <location>
        <begin position="526"/>
        <end position="561"/>
    </location>
</feature>
<sequence length="702" mass="78384">MYMFQHDPVPQPDPPHAYFDGNVEMNAPPEGWYTEYTYAVQHPTVYDNFDMANAAQLIHSQNHQVFNGPAYEGHARQAIIFAKYSNFDVCSVAFPPTTICTLSPISSPLLAMSLETGIEDMESDIPSDSVPALMNDESTQNLDDSDLLDDAQLNATLREAMDAVAPSYSRFRLVPTSGSQKAGNNGKKRSQPAKRAAPASTPPRRSKRNKTAGTEEPSRELNNRQSECLQTDDARRLTQPLKKKKISLTTCLDSDSSHGGQSSEDDEVEVLDGKKRKRKGKEKAQDKEEDPEIEIIAYIYVERAISKVPARSASGSRPHKPTDDEKYAAYGVITFSSTDTYDDLLSQLATHLPCPRPYLLKDKIMWKFRTPANSVYLSLGGKLGFESLIKQLRARKPDNRIIFLSMPPPVKPMVEEPHWPTVSEENTAELGKQSFDYDALELTSTEEHVAQQKMSFDKSVGSHMNELLDKYPMNNNPLYPDMRVYHDVKMNAYFDLTDTRLKLWASHLARKTATVDRPPVSKFFDYNSRITKPPPAPAPPAATTIPAAPPLPAQPSTTTTNTTSSLIELMVLGMIQQQQQQFQRYPIATPLDTLNPVAPAPAATPAPAAPLANLTNSARSQPQSPANFQIPDISLGAFCERYGISGRDQERLEKLEYQPGDKLDALEESDWKNFAGFTSLSWQRILEKTRQFVQDVRNGLWV</sequence>
<feature type="region of interest" description="Disordered" evidence="1">
    <location>
        <begin position="121"/>
        <end position="146"/>
    </location>
</feature>
<reference evidence="2 3" key="1">
    <citation type="journal article" date="2018" name="Evol. Lett.">
        <title>Horizontal gene cluster transfer increased hallucinogenic mushroom diversity.</title>
        <authorList>
            <person name="Reynolds H.T."/>
            <person name="Vijayakumar V."/>
            <person name="Gluck-Thaler E."/>
            <person name="Korotkin H.B."/>
            <person name="Matheny P.B."/>
            <person name="Slot J.C."/>
        </authorList>
    </citation>
    <scope>NUCLEOTIDE SEQUENCE [LARGE SCALE GENOMIC DNA]</scope>
    <source>
        <strain evidence="2 3">2629</strain>
    </source>
</reference>
<feature type="region of interest" description="Disordered" evidence="1">
    <location>
        <begin position="172"/>
        <end position="235"/>
    </location>
</feature>
<evidence type="ECO:0000313" key="2">
    <source>
        <dbReference type="EMBL" id="PPQ80784.1"/>
    </source>
</evidence>
<evidence type="ECO:0000256" key="1">
    <source>
        <dbReference type="SAM" id="MobiDB-lite"/>
    </source>
</evidence>
<evidence type="ECO:0000313" key="3">
    <source>
        <dbReference type="Proteomes" id="UP000284842"/>
    </source>
</evidence>
<comment type="caution">
    <text evidence="2">The sequence shown here is derived from an EMBL/GenBank/DDBJ whole genome shotgun (WGS) entry which is preliminary data.</text>
</comment>
<dbReference type="EMBL" id="NHTK01005338">
    <property type="protein sequence ID" value="PPQ80784.1"/>
    <property type="molecule type" value="Genomic_DNA"/>
</dbReference>
<accession>A0A409WQI4</accession>
<feature type="compositionally biased region" description="Polar residues" evidence="1">
    <location>
        <begin position="250"/>
        <end position="262"/>
    </location>
</feature>
<feature type="region of interest" description="Disordered" evidence="1">
    <location>
        <begin position="250"/>
        <end position="288"/>
    </location>
</feature>
<gene>
    <name evidence="2" type="ORF">CVT24_011488</name>
</gene>
<dbReference type="OrthoDB" id="3069791at2759"/>